<feature type="coiled-coil region" evidence="1">
    <location>
        <begin position="128"/>
        <end position="172"/>
    </location>
</feature>
<organism evidence="3 4">
    <name type="scientific">Vitis vinifera</name>
    <name type="common">Grape</name>
    <dbReference type="NCBI Taxonomy" id="29760"/>
    <lineage>
        <taxon>Eukaryota</taxon>
        <taxon>Viridiplantae</taxon>
        <taxon>Streptophyta</taxon>
        <taxon>Embryophyta</taxon>
        <taxon>Tracheophyta</taxon>
        <taxon>Spermatophyta</taxon>
        <taxon>Magnoliopsida</taxon>
        <taxon>eudicotyledons</taxon>
        <taxon>Gunneridae</taxon>
        <taxon>Pentapetalae</taxon>
        <taxon>rosids</taxon>
        <taxon>Vitales</taxon>
        <taxon>Vitaceae</taxon>
        <taxon>Viteae</taxon>
        <taxon>Vitis</taxon>
    </lineage>
</organism>
<dbReference type="PANTHER" id="PTHR37614">
    <property type="entry name" value="OS02G0121400 PROTEIN"/>
    <property type="match status" value="1"/>
</dbReference>
<dbReference type="EMBL" id="QGNW01002310">
    <property type="protein sequence ID" value="RVW21148.1"/>
    <property type="molecule type" value="Genomic_DNA"/>
</dbReference>
<dbReference type="PANTHER" id="PTHR37614:SF2">
    <property type="entry name" value="OS02G0121400 PROTEIN"/>
    <property type="match status" value="1"/>
</dbReference>
<feature type="compositionally biased region" description="Basic residues" evidence="2">
    <location>
        <begin position="114"/>
        <end position="128"/>
    </location>
</feature>
<protein>
    <submittedName>
        <fullName evidence="3">Uncharacterized protein</fullName>
    </submittedName>
</protein>
<dbReference type="AlphaFoldDB" id="A0A438CD43"/>
<feature type="compositionally biased region" description="Low complexity" evidence="2">
    <location>
        <begin position="70"/>
        <end position="80"/>
    </location>
</feature>
<evidence type="ECO:0000313" key="4">
    <source>
        <dbReference type="Proteomes" id="UP000288805"/>
    </source>
</evidence>
<proteinExistence type="predicted"/>
<keyword evidence="1" id="KW-0175">Coiled coil</keyword>
<dbReference type="Proteomes" id="UP000288805">
    <property type="component" value="Unassembled WGS sequence"/>
</dbReference>
<sequence>MNLPMKRKSCSPCDSLVSLFDDDELEVSKILFDIPRIIFQSENRNRLLVAWGVRKRRSAIDPDLYPPSVPSSSSPHLPGSCVGPTCDDDDPPAKVEPSSPATPLSFSPSESDRKSKRSKKSVSSKKKKENLLKMVEDLTHQKESLKTEIANVERFYNQLKALTSELKAKKQQSNLDTAITEARVECREQDHHQQPLPLLLHDSAPASALVANPMGPRVIPDLNVSPEETLGPELVAPLDLNLSIALNADTTQLKRAAAAQARKKRLQIYKVKKPKGGSSPSILSFG</sequence>
<evidence type="ECO:0000313" key="3">
    <source>
        <dbReference type="EMBL" id="RVW21148.1"/>
    </source>
</evidence>
<name>A0A438CD43_VITVI</name>
<accession>A0A438CD43</accession>
<evidence type="ECO:0000256" key="2">
    <source>
        <dbReference type="SAM" id="MobiDB-lite"/>
    </source>
</evidence>
<gene>
    <name evidence="3" type="ORF">CK203_110651</name>
</gene>
<evidence type="ECO:0000256" key="1">
    <source>
        <dbReference type="SAM" id="Coils"/>
    </source>
</evidence>
<comment type="caution">
    <text evidence="3">The sequence shown here is derived from an EMBL/GenBank/DDBJ whole genome shotgun (WGS) entry which is preliminary data.</text>
</comment>
<feature type="region of interest" description="Disordered" evidence="2">
    <location>
        <begin position="61"/>
        <end position="128"/>
    </location>
</feature>
<reference evidence="3 4" key="1">
    <citation type="journal article" date="2018" name="PLoS Genet.">
        <title>Population sequencing reveals clonal diversity and ancestral inbreeding in the grapevine cultivar Chardonnay.</title>
        <authorList>
            <person name="Roach M.J."/>
            <person name="Johnson D.L."/>
            <person name="Bohlmann J."/>
            <person name="van Vuuren H.J."/>
            <person name="Jones S.J."/>
            <person name="Pretorius I.S."/>
            <person name="Schmidt S.A."/>
            <person name="Borneman A.R."/>
        </authorList>
    </citation>
    <scope>NUCLEOTIDE SEQUENCE [LARGE SCALE GENOMIC DNA]</scope>
    <source>
        <strain evidence="4">cv. Chardonnay</strain>
        <tissue evidence="3">Leaf</tissue>
    </source>
</reference>